<sequence length="132" mass="14653">MQSAETDSRMAEALDKVADVDIDEGTFKYVLIKVYHSPPAPAQETSKYIVRGYMTAEYHSDVYDRVMPNIERLGLACECVGGGRINHQAAEGNIKVYGYSQGFGKADHSVAVTLLKKKYPDYKSVTFSNDGY</sequence>
<feature type="binding site" evidence="7">
    <location>
        <position position="28"/>
    </location>
    <ligand>
        <name>substrate</name>
    </ligand>
</feature>
<dbReference type="FunFam" id="3.50.20.20:FF:000001">
    <property type="entry name" value="14 kDa phosphohistidine phosphatase"/>
    <property type="match status" value="1"/>
</dbReference>
<proteinExistence type="inferred from homology"/>
<dbReference type="GO" id="GO:0101006">
    <property type="term" value="F:protein histidine phosphatase activity"/>
    <property type="evidence" value="ECO:0007669"/>
    <property type="project" value="TreeGrafter"/>
</dbReference>
<evidence type="ECO:0000256" key="6">
    <source>
        <dbReference type="PIRSR" id="PIRSR607702-1"/>
    </source>
</evidence>
<keyword evidence="9" id="KW-1185">Reference proteome</keyword>
<evidence type="ECO:0000256" key="5">
    <source>
        <dbReference type="ARBA" id="ARBA00068494"/>
    </source>
</evidence>
<evidence type="ECO:0000256" key="1">
    <source>
        <dbReference type="ARBA" id="ARBA00002508"/>
    </source>
</evidence>
<reference evidence="8 9" key="1">
    <citation type="submission" date="2023-03" db="EMBL/GenBank/DDBJ databases">
        <title>High-quality genome of Scylla paramamosain provides insights in environmental adaptation.</title>
        <authorList>
            <person name="Zhang L."/>
        </authorList>
    </citation>
    <scope>NUCLEOTIDE SEQUENCE [LARGE SCALE GENOMIC DNA]</scope>
    <source>
        <strain evidence="8">LZ_2023a</strain>
        <tissue evidence="8">Muscle</tissue>
    </source>
</reference>
<dbReference type="GO" id="GO:0007548">
    <property type="term" value="P:sex differentiation"/>
    <property type="evidence" value="ECO:0007669"/>
    <property type="project" value="UniProtKB-KW"/>
</dbReference>
<dbReference type="Gene3D" id="3.50.20.20">
    <property type="entry name" value="Janus/Ocnus"/>
    <property type="match status" value="1"/>
</dbReference>
<evidence type="ECO:0000256" key="7">
    <source>
        <dbReference type="PIRSR" id="PIRSR607702-2"/>
    </source>
</evidence>
<evidence type="ECO:0000256" key="4">
    <source>
        <dbReference type="ARBA" id="ARBA00022928"/>
    </source>
</evidence>
<comment type="caution">
    <text evidence="8">The sequence shown here is derived from an EMBL/GenBank/DDBJ whole genome shotgun (WGS) entry which is preliminary data.</text>
</comment>
<feature type="active site" description="Proton acceptor" evidence="6">
    <location>
        <position position="59"/>
    </location>
</feature>
<evidence type="ECO:0000313" key="9">
    <source>
        <dbReference type="Proteomes" id="UP001487740"/>
    </source>
</evidence>
<comment type="similarity">
    <text evidence="2">Belongs to the janus family.</text>
</comment>
<keyword evidence="4" id="KW-0726">Sexual differentiation</keyword>
<dbReference type="Proteomes" id="UP001487740">
    <property type="component" value="Unassembled WGS sequence"/>
</dbReference>
<dbReference type="InterPro" id="IPR007702">
    <property type="entry name" value="Janus"/>
</dbReference>
<evidence type="ECO:0000313" key="8">
    <source>
        <dbReference type="EMBL" id="KAK8379115.1"/>
    </source>
</evidence>
<dbReference type="EMBL" id="JARAKH010000043">
    <property type="protein sequence ID" value="KAK8379115.1"/>
    <property type="molecule type" value="Genomic_DNA"/>
</dbReference>
<dbReference type="PANTHER" id="PTHR12258:SF5">
    <property type="entry name" value="BCDNA.GH02250-RELATED"/>
    <property type="match status" value="1"/>
</dbReference>
<protein>
    <recommendedName>
        <fullName evidence="5">Sex-regulated protein janus-A</fullName>
    </recommendedName>
</protein>
<dbReference type="AlphaFoldDB" id="A0AAW0SUM7"/>
<dbReference type="Pfam" id="PF05005">
    <property type="entry name" value="Ocnus"/>
    <property type="match status" value="1"/>
</dbReference>
<evidence type="ECO:0000256" key="2">
    <source>
        <dbReference type="ARBA" id="ARBA00010971"/>
    </source>
</evidence>
<dbReference type="SUPFAM" id="SSF143724">
    <property type="entry name" value="PHP14-like"/>
    <property type="match status" value="1"/>
</dbReference>
<gene>
    <name evidence="8" type="ORF">O3P69_019147</name>
</gene>
<keyword evidence="3" id="KW-0221">Differentiation</keyword>
<dbReference type="PANTHER" id="PTHR12258">
    <property type="entry name" value="JANUS-A/JANUS-B"/>
    <property type="match status" value="1"/>
</dbReference>
<dbReference type="GO" id="GO:0005829">
    <property type="term" value="C:cytosol"/>
    <property type="evidence" value="ECO:0007669"/>
    <property type="project" value="TreeGrafter"/>
</dbReference>
<dbReference type="GO" id="GO:0030154">
    <property type="term" value="P:cell differentiation"/>
    <property type="evidence" value="ECO:0007669"/>
    <property type="project" value="UniProtKB-KW"/>
</dbReference>
<accession>A0AAW0SUM7</accession>
<dbReference type="InterPro" id="IPR038596">
    <property type="entry name" value="Janus_sf"/>
</dbReference>
<comment type="function">
    <text evidence="1">JanA and janB regulate somatic sex differentiation.</text>
</comment>
<organism evidence="8 9">
    <name type="scientific">Scylla paramamosain</name>
    <name type="common">Mud crab</name>
    <dbReference type="NCBI Taxonomy" id="85552"/>
    <lineage>
        <taxon>Eukaryota</taxon>
        <taxon>Metazoa</taxon>
        <taxon>Ecdysozoa</taxon>
        <taxon>Arthropoda</taxon>
        <taxon>Crustacea</taxon>
        <taxon>Multicrustacea</taxon>
        <taxon>Malacostraca</taxon>
        <taxon>Eumalacostraca</taxon>
        <taxon>Eucarida</taxon>
        <taxon>Decapoda</taxon>
        <taxon>Pleocyemata</taxon>
        <taxon>Brachyura</taxon>
        <taxon>Eubrachyura</taxon>
        <taxon>Portunoidea</taxon>
        <taxon>Portunidae</taxon>
        <taxon>Portuninae</taxon>
        <taxon>Scylla</taxon>
    </lineage>
</organism>
<name>A0AAW0SUM7_SCYPA</name>
<evidence type="ECO:0000256" key="3">
    <source>
        <dbReference type="ARBA" id="ARBA00022782"/>
    </source>
</evidence>